<gene>
    <name evidence="2" type="ORF">CYJ61_00880</name>
</gene>
<organism evidence="2 3">
    <name type="scientific">Gardnerella vaginalis</name>
    <dbReference type="NCBI Taxonomy" id="2702"/>
    <lineage>
        <taxon>Bacteria</taxon>
        <taxon>Bacillati</taxon>
        <taxon>Actinomycetota</taxon>
        <taxon>Actinomycetes</taxon>
        <taxon>Bifidobacteriales</taxon>
        <taxon>Bifidobacteriaceae</taxon>
        <taxon>Gardnerella</taxon>
    </lineage>
</organism>
<dbReference type="Proteomes" id="UP000234905">
    <property type="component" value="Unassembled WGS sequence"/>
</dbReference>
<feature type="transmembrane region" description="Helical" evidence="1">
    <location>
        <begin position="6"/>
        <end position="30"/>
    </location>
</feature>
<dbReference type="AlphaFoldDB" id="A0AAP8LSC1"/>
<comment type="caution">
    <text evidence="2">The sequence shown here is derived from an EMBL/GenBank/DDBJ whole genome shotgun (WGS) entry which is preliminary data.</text>
</comment>
<keyword evidence="1" id="KW-1133">Transmembrane helix</keyword>
<reference evidence="2 3" key="1">
    <citation type="submission" date="2017-12" db="EMBL/GenBank/DDBJ databases">
        <title>Phylogenetic diversity of female urinary microbiome.</title>
        <authorList>
            <person name="Thomas-White K."/>
            <person name="Wolfe A.J."/>
        </authorList>
    </citation>
    <scope>NUCLEOTIDE SEQUENCE [LARGE SCALE GENOMIC DNA]</scope>
    <source>
        <strain evidence="2 3">UMB0682</strain>
    </source>
</reference>
<evidence type="ECO:0000256" key="1">
    <source>
        <dbReference type="SAM" id="Phobius"/>
    </source>
</evidence>
<protein>
    <submittedName>
        <fullName evidence="2">Uncharacterized protein</fullName>
    </submittedName>
</protein>
<keyword evidence="1" id="KW-0472">Membrane</keyword>
<keyword evidence="1" id="KW-0812">Transmembrane</keyword>
<dbReference type="EMBL" id="PKJN01000001">
    <property type="protein sequence ID" value="PKZ59993.1"/>
    <property type="molecule type" value="Genomic_DNA"/>
</dbReference>
<name>A0AAP8LSC1_GARVA</name>
<accession>A0AAP8LSC1</accession>
<sequence>MLQISPMQICSLCANLLVTVAEIFMIYTHYKDYKEDKRKNEAIKAKCAKLHIDLTPATSAKH</sequence>
<evidence type="ECO:0000313" key="3">
    <source>
        <dbReference type="Proteomes" id="UP000234905"/>
    </source>
</evidence>
<evidence type="ECO:0000313" key="2">
    <source>
        <dbReference type="EMBL" id="PKZ59993.1"/>
    </source>
</evidence>
<proteinExistence type="predicted"/>